<sequence length="29" mass="3264">MVSKEDLLALKRAFGRTQDLADVDALEEE</sequence>
<accession>A0ABR6P4G9</accession>
<proteinExistence type="predicted"/>
<evidence type="ECO:0000313" key="1">
    <source>
        <dbReference type="EMBL" id="MBB6030960.1"/>
    </source>
</evidence>
<protein>
    <submittedName>
        <fullName evidence="1">Uncharacterized protein</fullName>
    </submittedName>
</protein>
<keyword evidence="2" id="KW-1185">Reference proteome</keyword>
<gene>
    <name evidence="1" type="ORF">HNQ05_002360</name>
</gene>
<evidence type="ECO:0000313" key="2">
    <source>
        <dbReference type="Proteomes" id="UP000587579"/>
    </source>
</evidence>
<reference evidence="1 2" key="1">
    <citation type="submission" date="2020-08" db="EMBL/GenBank/DDBJ databases">
        <title>Genomic Encyclopedia of Type Strains, Phase IV (KMG-IV): sequencing the most valuable type-strain genomes for metagenomic binning, comparative biology and taxonomic classification.</title>
        <authorList>
            <person name="Goeker M."/>
        </authorList>
    </citation>
    <scope>NUCLEOTIDE SEQUENCE [LARGE SCALE GENOMIC DNA]</scope>
    <source>
        <strain evidence="1 2">DSM 15757</strain>
    </source>
</reference>
<dbReference type="Proteomes" id="UP000587579">
    <property type="component" value="Unassembled WGS sequence"/>
</dbReference>
<comment type="caution">
    <text evidence="1">The sequence shown here is derived from an EMBL/GenBank/DDBJ whole genome shotgun (WGS) entry which is preliminary data.</text>
</comment>
<organism evidence="1 2">
    <name type="scientific">Oceanithermus desulfurans</name>
    <dbReference type="NCBI Taxonomy" id="227924"/>
    <lineage>
        <taxon>Bacteria</taxon>
        <taxon>Thermotogati</taxon>
        <taxon>Deinococcota</taxon>
        <taxon>Deinococci</taxon>
        <taxon>Thermales</taxon>
        <taxon>Thermaceae</taxon>
        <taxon>Oceanithermus</taxon>
    </lineage>
</organism>
<name>A0ABR6P4G9_9DEIN</name>
<dbReference type="EMBL" id="JACHEZ010000012">
    <property type="protein sequence ID" value="MBB6030960.1"/>
    <property type="molecule type" value="Genomic_DNA"/>
</dbReference>